<accession>A0A5J4JFQ7</accession>
<dbReference type="Pfam" id="PF17334">
    <property type="entry name" value="CsgA"/>
    <property type="match status" value="1"/>
</dbReference>
<reference evidence="1 2" key="1">
    <citation type="submission" date="2019-09" db="EMBL/GenBank/DDBJ databases">
        <title>Draft genome sequence of Bacillus sp. JC-7.</title>
        <authorList>
            <person name="Tanaka N."/>
            <person name="Shiwa Y."/>
            <person name="Fujita N."/>
            <person name="Tanasupawat S."/>
        </authorList>
    </citation>
    <scope>NUCLEOTIDE SEQUENCE [LARGE SCALE GENOMIC DNA]</scope>
    <source>
        <strain evidence="1 2">JC-7</strain>
    </source>
</reference>
<gene>
    <name evidence="1" type="ORF">BpJC7_22560</name>
</gene>
<protein>
    <submittedName>
        <fullName evidence="1">Uncharacterized protein</fullName>
    </submittedName>
</protein>
<dbReference type="Proteomes" id="UP000391919">
    <property type="component" value="Unassembled WGS sequence"/>
</dbReference>
<proteinExistence type="predicted"/>
<dbReference type="InterPro" id="IPR020255">
    <property type="entry name" value="CsgA"/>
</dbReference>
<comment type="caution">
    <text evidence="1">The sequence shown here is derived from an EMBL/GenBank/DDBJ whole genome shotgun (WGS) entry which is preliminary data.</text>
</comment>
<sequence length="56" mass="6707">MKSFSQETHLLEEFRGKNETETAYLNEVLQREMDYAKQAQDQKRLLELNEVFVLLT</sequence>
<evidence type="ECO:0000313" key="1">
    <source>
        <dbReference type="EMBL" id="GER70953.1"/>
    </source>
</evidence>
<organism evidence="1 2">
    <name type="scientific">Weizmannia acidilactici</name>
    <dbReference type="NCBI Taxonomy" id="2607726"/>
    <lineage>
        <taxon>Bacteria</taxon>
        <taxon>Bacillati</taxon>
        <taxon>Bacillota</taxon>
        <taxon>Bacilli</taxon>
        <taxon>Bacillales</taxon>
        <taxon>Bacillaceae</taxon>
        <taxon>Heyndrickxia</taxon>
    </lineage>
</organism>
<dbReference type="AlphaFoldDB" id="A0A5J4JFQ7"/>
<evidence type="ECO:0000313" key="2">
    <source>
        <dbReference type="Proteomes" id="UP000391919"/>
    </source>
</evidence>
<dbReference type="RefSeq" id="WP_253693715.1">
    <property type="nucleotide sequence ID" value="NZ_BKZP01000032.1"/>
</dbReference>
<name>A0A5J4JFQ7_9BACI</name>
<keyword evidence="2" id="KW-1185">Reference proteome</keyword>
<dbReference type="EMBL" id="BKZQ01000031">
    <property type="protein sequence ID" value="GER70953.1"/>
    <property type="molecule type" value="Genomic_DNA"/>
</dbReference>